<comment type="caution">
    <text evidence="2">The sequence shown here is derived from an EMBL/GenBank/DDBJ whole genome shotgun (WGS) entry which is preliminary data.</text>
</comment>
<keyword evidence="1" id="KW-1133">Transmembrane helix</keyword>
<protein>
    <submittedName>
        <fullName evidence="2">Uncharacterized protein</fullName>
    </submittedName>
</protein>
<dbReference type="AlphaFoldDB" id="A0A0F9TMB6"/>
<sequence length="77" mass="9852">MEKWDTKTYNNFKVWQKIIFWLFIPQLLNWAFWLYVFILFLVNKKLDEKERRERYVKGIYYWNIVVYVIIVIWLVLL</sequence>
<evidence type="ECO:0000256" key="1">
    <source>
        <dbReference type="SAM" id="Phobius"/>
    </source>
</evidence>
<evidence type="ECO:0000313" key="2">
    <source>
        <dbReference type="EMBL" id="KKN76077.1"/>
    </source>
</evidence>
<keyword evidence="1" id="KW-0812">Transmembrane</keyword>
<organism evidence="2">
    <name type="scientific">marine sediment metagenome</name>
    <dbReference type="NCBI Taxonomy" id="412755"/>
    <lineage>
        <taxon>unclassified sequences</taxon>
        <taxon>metagenomes</taxon>
        <taxon>ecological metagenomes</taxon>
    </lineage>
</organism>
<feature type="transmembrane region" description="Helical" evidence="1">
    <location>
        <begin position="55"/>
        <end position="76"/>
    </location>
</feature>
<proteinExistence type="predicted"/>
<keyword evidence="1" id="KW-0472">Membrane</keyword>
<name>A0A0F9TMB6_9ZZZZ</name>
<accession>A0A0F9TMB6</accession>
<reference evidence="2" key="1">
    <citation type="journal article" date="2015" name="Nature">
        <title>Complex archaea that bridge the gap between prokaryotes and eukaryotes.</title>
        <authorList>
            <person name="Spang A."/>
            <person name="Saw J.H."/>
            <person name="Jorgensen S.L."/>
            <person name="Zaremba-Niedzwiedzka K."/>
            <person name="Martijn J."/>
            <person name="Lind A.E."/>
            <person name="van Eijk R."/>
            <person name="Schleper C."/>
            <person name="Guy L."/>
            <person name="Ettema T.J."/>
        </authorList>
    </citation>
    <scope>NUCLEOTIDE SEQUENCE</scope>
</reference>
<dbReference type="EMBL" id="LAZR01000300">
    <property type="protein sequence ID" value="KKN76077.1"/>
    <property type="molecule type" value="Genomic_DNA"/>
</dbReference>
<feature type="transmembrane region" description="Helical" evidence="1">
    <location>
        <begin position="20"/>
        <end position="43"/>
    </location>
</feature>
<gene>
    <name evidence="2" type="ORF">LCGC14_0374670</name>
</gene>